<name>A0A103Y689_CYNCS</name>
<organism evidence="5 6">
    <name type="scientific">Cynara cardunculus var. scolymus</name>
    <name type="common">Globe artichoke</name>
    <name type="synonym">Cynara scolymus</name>
    <dbReference type="NCBI Taxonomy" id="59895"/>
    <lineage>
        <taxon>Eukaryota</taxon>
        <taxon>Viridiplantae</taxon>
        <taxon>Streptophyta</taxon>
        <taxon>Embryophyta</taxon>
        <taxon>Tracheophyta</taxon>
        <taxon>Spermatophyta</taxon>
        <taxon>Magnoliopsida</taxon>
        <taxon>eudicotyledons</taxon>
        <taxon>Gunneridae</taxon>
        <taxon>Pentapetalae</taxon>
        <taxon>asterids</taxon>
        <taxon>campanulids</taxon>
        <taxon>Asterales</taxon>
        <taxon>Asteraceae</taxon>
        <taxon>Carduoideae</taxon>
        <taxon>Cardueae</taxon>
        <taxon>Carduinae</taxon>
        <taxon>Cynara</taxon>
    </lineage>
</organism>
<sequence length="555" mass="61992">MDGRTNSYTNSYISSFVPNPIQEIRLKKSLKYWNLRSRIMVGPTIGIDLGTSYSCVGVWQHNQVEIISNDLGSRTTPSWVAFTDMERLVGEGAKNQATKDAGHVAGLNVLRIVNEPTAAAIAYGLEMRIDISRETNVLVFDLGGGTFDVSLVNIDENGKLEVKAVAGDTHLGGQDFDNKMVDHLIKEFKRKKKIDIQGNLKATGRLRVSCERAKRQLSSSIETIIEIDSLHKNVDFNTKISRAKFEHLNADFFNKCIKTVESCLKDAKMDKKDVDEVVLVGGSTRIPKIQQLLQEFFNGKELSKKIHADEAVAYGATVIAAKISGEISQKLKNLVFLDVTPLSLGVELFDGTMSVLIPRNTTIPANKGSTFHTSKDNQRSINFPVYQGERSRAKDNNRLGVFEVSVPPAPKGESEVKVVFNIDDDGILNCLGEEVSTGLKKSMIVTNDKGRLSKEEIKKMLKDAEEYKLDDQLYKKRVIARNALEKYIYEVSSKITTIGDTNKTRLHNEDMKKMEDAITDATESLDMDKLSEVDEYEKMLNQLQKLCVPIISKIE</sequence>
<protein>
    <recommendedName>
        <fullName evidence="7">Heat shock protein 70, conserved site-containing protein</fullName>
    </recommendedName>
</protein>
<proteinExistence type="inferred from homology"/>
<evidence type="ECO:0000256" key="1">
    <source>
        <dbReference type="ARBA" id="ARBA00007381"/>
    </source>
</evidence>
<dbReference type="OMA" id="NYHTVED"/>
<dbReference type="SUPFAM" id="SSF100934">
    <property type="entry name" value="Heat shock protein 70kD (HSP70), C-terminal subdomain"/>
    <property type="match status" value="1"/>
</dbReference>
<dbReference type="FunFam" id="2.60.34.10:FF:000012">
    <property type="entry name" value="Heat shock 70 kDa protein"/>
    <property type="match status" value="1"/>
</dbReference>
<gene>
    <name evidence="5" type="ORF">Ccrd_018421</name>
</gene>
<evidence type="ECO:0008006" key="7">
    <source>
        <dbReference type="Google" id="ProtNLM"/>
    </source>
</evidence>
<keyword evidence="2 4" id="KW-0547">Nucleotide-binding</keyword>
<dbReference type="Gene3D" id="1.20.1270.10">
    <property type="match status" value="1"/>
</dbReference>
<dbReference type="SUPFAM" id="SSF100920">
    <property type="entry name" value="Heat shock protein 70kD (HSP70), peptide-binding domain"/>
    <property type="match status" value="1"/>
</dbReference>
<dbReference type="PANTHER" id="PTHR19375">
    <property type="entry name" value="HEAT SHOCK PROTEIN 70KDA"/>
    <property type="match status" value="1"/>
</dbReference>
<reference evidence="5 6" key="1">
    <citation type="journal article" date="2016" name="Sci. Rep.">
        <title>The genome sequence of the outbreeding globe artichoke constructed de novo incorporating a phase-aware low-pass sequencing strategy of F1 progeny.</title>
        <authorList>
            <person name="Scaglione D."/>
            <person name="Reyes-Chin-Wo S."/>
            <person name="Acquadro A."/>
            <person name="Froenicke L."/>
            <person name="Portis E."/>
            <person name="Beitel C."/>
            <person name="Tirone M."/>
            <person name="Mauro R."/>
            <person name="Lo Monaco A."/>
            <person name="Mauromicale G."/>
            <person name="Faccioli P."/>
            <person name="Cattivelli L."/>
            <person name="Rieseberg L."/>
            <person name="Michelmore R."/>
            <person name="Lanteri S."/>
        </authorList>
    </citation>
    <scope>NUCLEOTIDE SEQUENCE [LARGE SCALE GENOMIC DNA]</scope>
    <source>
        <strain evidence="5">2C</strain>
    </source>
</reference>
<dbReference type="AlphaFoldDB" id="A0A103Y689"/>
<dbReference type="Gramene" id="KVI03282">
    <property type="protein sequence ID" value="KVI03282"/>
    <property type="gene ID" value="Ccrd_018421"/>
</dbReference>
<dbReference type="PRINTS" id="PR00301">
    <property type="entry name" value="HEATSHOCK70"/>
</dbReference>
<dbReference type="PROSITE" id="PS00329">
    <property type="entry name" value="HSP70_2"/>
    <property type="match status" value="1"/>
</dbReference>
<dbReference type="GO" id="GO:0140662">
    <property type="term" value="F:ATP-dependent protein folding chaperone"/>
    <property type="evidence" value="ECO:0007669"/>
    <property type="project" value="InterPro"/>
</dbReference>
<dbReference type="InterPro" id="IPR018181">
    <property type="entry name" value="Heat_shock_70_CS"/>
</dbReference>
<evidence type="ECO:0000313" key="6">
    <source>
        <dbReference type="Proteomes" id="UP000243975"/>
    </source>
</evidence>
<dbReference type="InterPro" id="IPR029047">
    <property type="entry name" value="HSP70_peptide-bd_sf"/>
</dbReference>
<dbReference type="Pfam" id="PF00012">
    <property type="entry name" value="HSP70"/>
    <property type="match status" value="1"/>
</dbReference>
<dbReference type="FunFam" id="3.30.420.40:FF:000172">
    <property type="entry name" value="Heat shock 70 kDa protein"/>
    <property type="match status" value="1"/>
</dbReference>
<dbReference type="InterPro" id="IPR043129">
    <property type="entry name" value="ATPase_NBD"/>
</dbReference>
<dbReference type="FunFam" id="3.90.640.10:FF:000002">
    <property type="entry name" value="Heat shock 70 kDa"/>
    <property type="match status" value="1"/>
</dbReference>
<dbReference type="InterPro" id="IPR029048">
    <property type="entry name" value="HSP70_C_sf"/>
</dbReference>
<keyword evidence="6" id="KW-1185">Reference proteome</keyword>
<dbReference type="GO" id="GO:0005524">
    <property type="term" value="F:ATP binding"/>
    <property type="evidence" value="ECO:0007669"/>
    <property type="project" value="UniProtKB-KW"/>
</dbReference>
<dbReference type="PROSITE" id="PS01036">
    <property type="entry name" value="HSP70_3"/>
    <property type="match status" value="1"/>
</dbReference>
<comment type="caution">
    <text evidence="5">The sequence shown here is derived from an EMBL/GenBank/DDBJ whole genome shotgun (WGS) entry which is preliminary data.</text>
</comment>
<dbReference type="EMBL" id="LEKV01002386">
    <property type="protein sequence ID" value="KVI03282.1"/>
    <property type="molecule type" value="Genomic_DNA"/>
</dbReference>
<comment type="similarity">
    <text evidence="1 4">Belongs to the heat shock protein 70 family.</text>
</comment>
<keyword evidence="3 4" id="KW-0067">ATP-binding</keyword>
<evidence type="ECO:0000256" key="4">
    <source>
        <dbReference type="RuleBase" id="RU003322"/>
    </source>
</evidence>
<evidence type="ECO:0000313" key="5">
    <source>
        <dbReference type="EMBL" id="KVI03282.1"/>
    </source>
</evidence>
<evidence type="ECO:0000256" key="3">
    <source>
        <dbReference type="ARBA" id="ARBA00022840"/>
    </source>
</evidence>
<accession>A0A103Y689</accession>
<dbReference type="FunFam" id="3.30.420.40:FF:000028">
    <property type="entry name" value="heat shock 70 kDa protein-like"/>
    <property type="match status" value="2"/>
</dbReference>
<dbReference type="InterPro" id="IPR013126">
    <property type="entry name" value="Hsp_70_fam"/>
</dbReference>
<dbReference type="Gene3D" id="3.90.640.10">
    <property type="entry name" value="Actin, Chain A, domain 4"/>
    <property type="match status" value="1"/>
</dbReference>
<evidence type="ECO:0000256" key="2">
    <source>
        <dbReference type="ARBA" id="ARBA00022741"/>
    </source>
</evidence>
<dbReference type="Gene3D" id="3.30.420.40">
    <property type="match status" value="3"/>
</dbReference>
<dbReference type="SUPFAM" id="SSF53067">
    <property type="entry name" value="Actin-like ATPase domain"/>
    <property type="match status" value="2"/>
</dbReference>
<dbReference type="STRING" id="59895.A0A103Y689"/>
<dbReference type="Proteomes" id="UP000243975">
    <property type="component" value="Unassembled WGS sequence"/>
</dbReference>
<dbReference type="Gene3D" id="2.60.34.10">
    <property type="entry name" value="Substrate Binding Domain Of DNAk, Chain A, domain 1"/>
    <property type="match status" value="1"/>
</dbReference>
<dbReference type="PROSITE" id="PS00297">
    <property type="entry name" value="HSP70_1"/>
    <property type="match status" value="1"/>
</dbReference>